<gene>
    <name evidence="1" type="ORF">SteCoe_14240</name>
</gene>
<dbReference type="Proteomes" id="UP000187209">
    <property type="component" value="Unassembled WGS sequence"/>
</dbReference>
<name>A0A1R2C6J0_9CILI</name>
<reference evidence="1 2" key="1">
    <citation type="submission" date="2016-11" db="EMBL/GenBank/DDBJ databases">
        <title>The macronuclear genome of Stentor coeruleus: a giant cell with tiny introns.</title>
        <authorList>
            <person name="Slabodnick M."/>
            <person name="Ruby J.G."/>
            <person name="Reiff S.B."/>
            <person name="Swart E.C."/>
            <person name="Gosai S."/>
            <person name="Prabakaran S."/>
            <person name="Witkowska E."/>
            <person name="Larue G.E."/>
            <person name="Fisher S."/>
            <person name="Freeman R.M."/>
            <person name="Gunawardena J."/>
            <person name="Chu W."/>
            <person name="Stover N.A."/>
            <person name="Gregory B.D."/>
            <person name="Nowacki M."/>
            <person name="Derisi J."/>
            <person name="Roy S.W."/>
            <person name="Marshall W.F."/>
            <person name="Sood P."/>
        </authorList>
    </citation>
    <scope>NUCLEOTIDE SEQUENCE [LARGE SCALE GENOMIC DNA]</scope>
    <source>
        <strain evidence="1">WM001</strain>
    </source>
</reference>
<sequence>MERSSVLDKAKAFMKQVEEDDPAPIPLEESKDGPNVELELGLGIFQVSDPSKLKYDSIGTLVPELLDKEEASPAPIIEEINPK</sequence>
<dbReference type="EMBL" id="MPUH01000263">
    <property type="protein sequence ID" value="OMJ84644.1"/>
    <property type="molecule type" value="Genomic_DNA"/>
</dbReference>
<evidence type="ECO:0000313" key="1">
    <source>
        <dbReference type="EMBL" id="OMJ84644.1"/>
    </source>
</evidence>
<dbReference type="OrthoDB" id="318940at2759"/>
<dbReference type="AlphaFoldDB" id="A0A1R2C6J0"/>
<protein>
    <submittedName>
        <fullName evidence="1">Uncharacterized protein</fullName>
    </submittedName>
</protein>
<accession>A0A1R2C6J0</accession>
<proteinExistence type="predicted"/>
<organism evidence="1 2">
    <name type="scientific">Stentor coeruleus</name>
    <dbReference type="NCBI Taxonomy" id="5963"/>
    <lineage>
        <taxon>Eukaryota</taxon>
        <taxon>Sar</taxon>
        <taxon>Alveolata</taxon>
        <taxon>Ciliophora</taxon>
        <taxon>Postciliodesmatophora</taxon>
        <taxon>Heterotrichea</taxon>
        <taxon>Heterotrichida</taxon>
        <taxon>Stentoridae</taxon>
        <taxon>Stentor</taxon>
    </lineage>
</organism>
<comment type="caution">
    <text evidence="1">The sequence shown here is derived from an EMBL/GenBank/DDBJ whole genome shotgun (WGS) entry which is preliminary data.</text>
</comment>
<evidence type="ECO:0000313" key="2">
    <source>
        <dbReference type="Proteomes" id="UP000187209"/>
    </source>
</evidence>
<keyword evidence="2" id="KW-1185">Reference proteome</keyword>